<dbReference type="Proteomes" id="UP000006455">
    <property type="component" value="Unassembled WGS sequence"/>
</dbReference>
<name>J4TG06_9MYCO</name>
<dbReference type="EMBL" id="AFVW02000004">
    <property type="protein sequence ID" value="EJO88063.1"/>
    <property type="molecule type" value="Genomic_DNA"/>
</dbReference>
<dbReference type="AlphaFoldDB" id="J4TG06"/>
<evidence type="ECO:0000313" key="2">
    <source>
        <dbReference type="Proteomes" id="UP000006455"/>
    </source>
</evidence>
<dbReference type="STRING" id="1041522.GCA_002105755_05294"/>
<organism evidence="1 2">
    <name type="scientific">Mycobacterium colombiense CECT 3035</name>
    <dbReference type="NCBI Taxonomy" id="1041522"/>
    <lineage>
        <taxon>Bacteria</taxon>
        <taxon>Bacillati</taxon>
        <taxon>Actinomycetota</taxon>
        <taxon>Actinomycetes</taxon>
        <taxon>Mycobacteriales</taxon>
        <taxon>Mycobacteriaceae</taxon>
        <taxon>Mycobacterium</taxon>
        <taxon>Mycobacterium avium complex (MAC)</taxon>
    </lineage>
</organism>
<comment type="caution">
    <text evidence="1">The sequence shown here is derived from an EMBL/GenBank/DDBJ whole genome shotgun (WGS) entry which is preliminary data.</text>
</comment>
<sequence>MSAINPTLARDVMRARSDTTSDPLLLRIFALGLLRAQADRGTIVAVLDRDSRNALLKRYLKTVNWEPPPVVADFGGSEVESTTA</sequence>
<evidence type="ECO:0000313" key="1">
    <source>
        <dbReference type="EMBL" id="EJO88063.1"/>
    </source>
</evidence>
<protein>
    <submittedName>
        <fullName evidence="1">Uncharacterized protein</fullName>
    </submittedName>
</protein>
<accession>J4TG06</accession>
<gene>
    <name evidence="1" type="ORF">MCOL_V214074</name>
</gene>
<proteinExistence type="predicted"/>
<reference evidence="1 2" key="1">
    <citation type="journal article" date="2011" name="J. Bacteriol.">
        <title>Genome sequence of the Mycobacterium colombiense type strain, CECT 3035.</title>
        <authorList>
            <person name="Gonzalez-Perez M."/>
            <person name="Murcia M.I."/>
            <person name="Landsman D."/>
            <person name="Jordan I.K."/>
            <person name="Marino-Ramirez L."/>
        </authorList>
    </citation>
    <scope>NUCLEOTIDE SEQUENCE [LARGE SCALE GENOMIC DNA]</scope>
    <source>
        <strain evidence="1 2">CECT 3035</strain>
    </source>
</reference>